<name>A0ABY1ZM45_9GAMM</name>
<dbReference type="NCBIfam" id="TIGR04430">
    <property type="entry name" value="OM_asym_MlaD"/>
    <property type="match status" value="1"/>
</dbReference>
<evidence type="ECO:0000313" key="3">
    <source>
        <dbReference type="Proteomes" id="UP000313645"/>
    </source>
</evidence>
<dbReference type="PROSITE" id="PS51257">
    <property type="entry name" value="PROKAR_LIPOPROTEIN"/>
    <property type="match status" value="1"/>
</dbReference>
<proteinExistence type="predicted"/>
<dbReference type="InterPro" id="IPR052336">
    <property type="entry name" value="MlaD_Phospholipid_Transporter"/>
</dbReference>
<dbReference type="InterPro" id="IPR030970">
    <property type="entry name" value="ABC_MlaD"/>
</dbReference>
<reference evidence="2 3" key="1">
    <citation type="submission" date="2019-02" db="EMBL/GenBank/DDBJ databases">
        <title>Marinobacter halodurans sp. nov., a marine bacterium isolated from sea tidal flat.</title>
        <authorList>
            <person name="Yoo Y."/>
            <person name="Lee D.W."/>
            <person name="Kim B.S."/>
            <person name="Kim J.-J."/>
        </authorList>
    </citation>
    <scope>NUCLEOTIDE SEQUENCE [LARGE SCALE GENOMIC DNA]</scope>
    <source>
        <strain evidence="2 3">YJ-S3-2</strain>
    </source>
</reference>
<sequence>MRQRTMEIVVGAFVLAGCGALLFLALQVSGLTPQAAEPTYKVYANFNDVGGLSVRGQVSMAGVTIGRVTAITLDPKTYQARVEMEINKSAEIIPTDSSAIIRTAGLLGEKYVDVSVGADQEYMKDGDTFYGTQSALNIERLISNFASGK</sequence>
<evidence type="ECO:0000313" key="2">
    <source>
        <dbReference type="EMBL" id="TBW56801.1"/>
    </source>
</evidence>
<comment type="caution">
    <text evidence="2">The sequence shown here is derived from an EMBL/GenBank/DDBJ whole genome shotgun (WGS) entry which is preliminary data.</text>
</comment>
<evidence type="ECO:0000259" key="1">
    <source>
        <dbReference type="Pfam" id="PF02470"/>
    </source>
</evidence>
<dbReference type="Proteomes" id="UP000313645">
    <property type="component" value="Unassembled WGS sequence"/>
</dbReference>
<dbReference type="Pfam" id="PF02470">
    <property type="entry name" value="MlaD"/>
    <property type="match status" value="1"/>
</dbReference>
<gene>
    <name evidence="2" type="primary">mlaD</name>
    <name evidence="2" type="ORF">EZI54_07565</name>
</gene>
<accession>A0ABY1ZM45</accession>
<organism evidence="2 3">
    <name type="scientific">Marinobacter halodurans</name>
    <dbReference type="NCBI Taxonomy" id="2528979"/>
    <lineage>
        <taxon>Bacteria</taxon>
        <taxon>Pseudomonadati</taxon>
        <taxon>Pseudomonadota</taxon>
        <taxon>Gammaproteobacteria</taxon>
        <taxon>Pseudomonadales</taxon>
        <taxon>Marinobacteraceae</taxon>
        <taxon>Marinobacter</taxon>
    </lineage>
</organism>
<dbReference type="PANTHER" id="PTHR33371:SF4">
    <property type="entry name" value="INTERMEMBRANE PHOSPHOLIPID TRANSPORT SYSTEM BINDING PROTEIN MLAD"/>
    <property type="match status" value="1"/>
</dbReference>
<feature type="domain" description="Mce/MlaD" evidence="1">
    <location>
        <begin position="38"/>
        <end position="116"/>
    </location>
</feature>
<dbReference type="EMBL" id="SJDL01000009">
    <property type="protein sequence ID" value="TBW56801.1"/>
    <property type="molecule type" value="Genomic_DNA"/>
</dbReference>
<keyword evidence="3" id="KW-1185">Reference proteome</keyword>
<dbReference type="InterPro" id="IPR003399">
    <property type="entry name" value="Mce/MlaD"/>
</dbReference>
<protein>
    <submittedName>
        <fullName evidence="2">Outer membrane lipid asymmetry maintenance protein MlaD</fullName>
    </submittedName>
</protein>
<dbReference type="RefSeq" id="WP_131480641.1">
    <property type="nucleotide sequence ID" value="NZ_SJDL01000009.1"/>
</dbReference>
<dbReference type="PANTHER" id="PTHR33371">
    <property type="entry name" value="INTERMEMBRANE PHOSPHOLIPID TRANSPORT SYSTEM BINDING PROTEIN MLAD-RELATED"/>
    <property type="match status" value="1"/>
</dbReference>